<gene>
    <name evidence="4" type="ORF">SAMN06296036_112112</name>
</gene>
<sequence length="319" mass="35873">MGKDALGKALIVANSAENLMCYNQILRRTFKTKNSPTFDSTLDLLDDFEPDVIIIDEIIFKSSALEISQAIRSDTVAKHYQGIVIIAEPKTPDLENLKRESGADYVIRQSHVNDILEMIALSALRVKDLENTSQALITKLAMTKEMVKELEGQDSITRLYNLPYINLLLEKEFVRTIRFNAPLSAVIISIDQFIQISHTEGPKVCIKIIQQLGEVLKNEFRDDDKLGRSWGGEFVGILPETDHEGAMILARRIKNMVAERQYGPEENKRTITISQGIGSFNPMRPVISDIHDLLLEAESNLSEAKKIGVNLICYQKNTA</sequence>
<dbReference type="STRING" id="1513793.SAMN06296036_112112"/>
<proteinExistence type="predicted"/>
<dbReference type="PROSITE" id="PS50887">
    <property type="entry name" value="GGDEF"/>
    <property type="match status" value="1"/>
</dbReference>
<dbReference type="NCBIfam" id="TIGR00254">
    <property type="entry name" value="GGDEF"/>
    <property type="match status" value="1"/>
</dbReference>
<dbReference type="Pfam" id="PF00990">
    <property type="entry name" value="GGDEF"/>
    <property type="match status" value="1"/>
</dbReference>
<dbReference type="InterPro" id="IPR043128">
    <property type="entry name" value="Rev_trsase/Diguanyl_cyclase"/>
</dbReference>
<dbReference type="EMBL" id="FWZT01000012">
    <property type="protein sequence ID" value="SMF40914.1"/>
    <property type="molecule type" value="Genomic_DNA"/>
</dbReference>
<dbReference type="GO" id="GO:0043709">
    <property type="term" value="P:cell adhesion involved in single-species biofilm formation"/>
    <property type="evidence" value="ECO:0007669"/>
    <property type="project" value="TreeGrafter"/>
</dbReference>
<dbReference type="GO" id="GO:0052621">
    <property type="term" value="F:diguanylate cyclase activity"/>
    <property type="evidence" value="ECO:0007669"/>
    <property type="project" value="UniProtKB-EC"/>
</dbReference>
<dbReference type="PANTHER" id="PTHR45138:SF9">
    <property type="entry name" value="DIGUANYLATE CYCLASE DGCM-RELATED"/>
    <property type="match status" value="1"/>
</dbReference>
<reference evidence="5" key="1">
    <citation type="submission" date="2017-04" db="EMBL/GenBank/DDBJ databases">
        <authorList>
            <person name="Varghese N."/>
            <person name="Submissions S."/>
        </authorList>
    </citation>
    <scope>NUCLEOTIDE SEQUENCE [LARGE SCALE GENOMIC DNA]</scope>
    <source>
        <strain evidence="5">RKEM611</strain>
    </source>
</reference>
<dbReference type="Gene3D" id="3.30.70.270">
    <property type="match status" value="1"/>
</dbReference>
<evidence type="ECO:0000259" key="3">
    <source>
        <dbReference type="PROSITE" id="PS50887"/>
    </source>
</evidence>
<dbReference type="InterPro" id="IPR011006">
    <property type="entry name" value="CheY-like_superfamily"/>
</dbReference>
<dbReference type="SUPFAM" id="SSF52172">
    <property type="entry name" value="CheY-like"/>
    <property type="match status" value="1"/>
</dbReference>
<dbReference type="CDD" id="cd01949">
    <property type="entry name" value="GGDEF"/>
    <property type="match status" value="1"/>
</dbReference>
<comment type="catalytic activity">
    <reaction evidence="2">
        <text>2 GTP = 3',3'-c-di-GMP + 2 diphosphate</text>
        <dbReference type="Rhea" id="RHEA:24898"/>
        <dbReference type="ChEBI" id="CHEBI:33019"/>
        <dbReference type="ChEBI" id="CHEBI:37565"/>
        <dbReference type="ChEBI" id="CHEBI:58805"/>
        <dbReference type="EC" id="2.7.7.65"/>
    </reaction>
</comment>
<keyword evidence="5" id="KW-1185">Reference proteome</keyword>
<name>A0A1Y6C7N7_9BACT</name>
<dbReference type="AlphaFoldDB" id="A0A1Y6C7N7"/>
<dbReference type="OrthoDB" id="9813903at2"/>
<evidence type="ECO:0000256" key="2">
    <source>
        <dbReference type="ARBA" id="ARBA00034247"/>
    </source>
</evidence>
<evidence type="ECO:0000313" key="4">
    <source>
        <dbReference type="EMBL" id="SMF40914.1"/>
    </source>
</evidence>
<dbReference type="GO" id="GO:1902201">
    <property type="term" value="P:negative regulation of bacterial-type flagellum-dependent cell motility"/>
    <property type="evidence" value="ECO:0007669"/>
    <property type="project" value="TreeGrafter"/>
</dbReference>
<dbReference type="InterPro" id="IPR050469">
    <property type="entry name" value="Diguanylate_Cyclase"/>
</dbReference>
<feature type="domain" description="GGDEF" evidence="3">
    <location>
        <begin position="181"/>
        <end position="317"/>
    </location>
</feature>
<dbReference type="GO" id="GO:0005886">
    <property type="term" value="C:plasma membrane"/>
    <property type="evidence" value="ECO:0007669"/>
    <property type="project" value="TreeGrafter"/>
</dbReference>
<accession>A0A1Y6C7N7</accession>
<organism evidence="4 5">
    <name type="scientific">Pseudobacteriovorax antillogorgiicola</name>
    <dbReference type="NCBI Taxonomy" id="1513793"/>
    <lineage>
        <taxon>Bacteria</taxon>
        <taxon>Pseudomonadati</taxon>
        <taxon>Bdellovibrionota</taxon>
        <taxon>Oligoflexia</taxon>
        <taxon>Oligoflexales</taxon>
        <taxon>Pseudobacteriovoracaceae</taxon>
        <taxon>Pseudobacteriovorax</taxon>
    </lineage>
</organism>
<dbReference type="Proteomes" id="UP000192907">
    <property type="component" value="Unassembled WGS sequence"/>
</dbReference>
<dbReference type="Gene3D" id="3.40.50.2300">
    <property type="match status" value="1"/>
</dbReference>
<evidence type="ECO:0000256" key="1">
    <source>
        <dbReference type="ARBA" id="ARBA00012528"/>
    </source>
</evidence>
<dbReference type="EC" id="2.7.7.65" evidence="1"/>
<dbReference type="RefSeq" id="WP_132320503.1">
    <property type="nucleotide sequence ID" value="NZ_FWZT01000012.1"/>
</dbReference>
<protein>
    <recommendedName>
        <fullName evidence="1">diguanylate cyclase</fullName>
        <ecNumber evidence="1">2.7.7.65</ecNumber>
    </recommendedName>
</protein>
<evidence type="ECO:0000313" key="5">
    <source>
        <dbReference type="Proteomes" id="UP000192907"/>
    </source>
</evidence>
<dbReference type="PANTHER" id="PTHR45138">
    <property type="entry name" value="REGULATORY COMPONENTS OF SENSORY TRANSDUCTION SYSTEM"/>
    <property type="match status" value="1"/>
</dbReference>
<dbReference type="SUPFAM" id="SSF55073">
    <property type="entry name" value="Nucleotide cyclase"/>
    <property type="match status" value="1"/>
</dbReference>
<dbReference type="SMART" id="SM00267">
    <property type="entry name" value="GGDEF"/>
    <property type="match status" value="1"/>
</dbReference>
<dbReference type="InterPro" id="IPR029787">
    <property type="entry name" value="Nucleotide_cyclase"/>
</dbReference>
<dbReference type="InterPro" id="IPR000160">
    <property type="entry name" value="GGDEF_dom"/>
</dbReference>